<evidence type="ECO:0000259" key="1">
    <source>
        <dbReference type="PROSITE" id="PS51186"/>
    </source>
</evidence>
<evidence type="ECO:0000313" key="3">
    <source>
        <dbReference type="Proteomes" id="UP000602050"/>
    </source>
</evidence>
<dbReference type="InterPro" id="IPR000182">
    <property type="entry name" value="GNAT_dom"/>
</dbReference>
<feature type="domain" description="N-acetyltransferase" evidence="1">
    <location>
        <begin position="5"/>
        <end position="147"/>
    </location>
</feature>
<dbReference type="Proteomes" id="UP000602050">
    <property type="component" value="Unassembled WGS sequence"/>
</dbReference>
<dbReference type="PROSITE" id="PS51186">
    <property type="entry name" value="GNAT"/>
    <property type="match status" value="1"/>
</dbReference>
<reference evidence="2" key="1">
    <citation type="journal article" date="2014" name="Int. J. Syst. Evol. Microbiol.">
        <title>Complete genome sequence of Corynebacterium casei LMG S-19264T (=DSM 44701T), isolated from a smear-ripened cheese.</title>
        <authorList>
            <consortium name="US DOE Joint Genome Institute (JGI-PGF)"/>
            <person name="Walter F."/>
            <person name="Albersmeier A."/>
            <person name="Kalinowski J."/>
            <person name="Ruckert C."/>
        </authorList>
    </citation>
    <scope>NUCLEOTIDE SEQUENCE</scope>
    <source>
        <strain evidence="2">CGMCC 1.12360</strain>
    </source>
</reference>
<dbReference type="AlphaFoldDB" id="A0A8J2TQ84"/>
<dbReference type="InterPro" id="IPR016181">
    <property type="entry name" value="Acyl_CoA_acyltransferase"/>
</dbReference>
<dbReference type="CDD" id="cd04301">
    <property type="entry name" value="NAT_SF"/>
    <property type="match status" value="1"/>
</dbReference>
<dbReference type="Gene3D" id="3.40.630.30">
    <property type="match status" value="1"/>
</dbReference>
<accession>A0A8J2TQ84</accession>
<keyword evidence="3" id="KW-1185">Reference proteome</keyword>
<dbReference type="RefSeq" id="WP_188393161.1">
    <property type="nucleotide sequence ID" value="NZ_BMEV01000075.1"/>
</dbReference>
<evidence type="ECO:0000313" key="2">
    <source>
        <dbReference type="EMBL" id="GFZ87612.1"/>
    </source>
</evidence>
<protein>
    <submittedName>
        <fullName evidence="2">N-acetyltransferase</fullName>
    </submittedName>
</protein>
<name>A0A8J2TQ84_9BACI</name>
<dbReference type="SUPFAM" id="SSF55729">
    <property type="entry name" value="Acyl-CoA N-acyltransferases (Nat)"/>
    <property type="match status" value="1"/>
</dbReference>
<dbReference type="GO" id="GO:0016747">
    <property type="term" value="F:acyltransferase activity, transferring groups other than amino-acyl groups"/>
    <property type="evidence" value="ECO:0007669"/>
    <property type="project" value="InterPro"/>
</dbReference>
<reference evidence="2" key="2">
    <citation type="submission" date="2020-09" db="EMBL/GenBank/DDBJ databases">
        <authorList>
            <person name="Sun Q."/>
            <person name="Zhou Y."/>
        </authorList>
    </citation>
    <scope>NUCLEOTIDE SEQUENCE</scope>
    <source>
        <strain evidence="2">CGMCC 1.12360</strain>
    </source>
</reference>
<dbReference type="Pfam" id="PF00583">
    <property type="entry name" value="Acetyltransf_1"/>
    <property type="match status" value="1"/>
</dbReference>
<dbReference type="EMBL" id="BMEV01000075">
    <property type="protein sequence ID" value="GFZ87612.1"/>
    <property type="molecule type" value="Genomic_DNA"/>
</dbReference>
<organism evidence="2 3">
    <name type="scientific">Compostibacillus humi</name>
    <dbReference type="NCBI Taxonomy" id="1245525"/>
    <lineage>
        <taxon>Bacteria</taxon>
        <taxon>Bacillati</taxon>
        <taxon>Bacillota</taxon>
        <taxon>Bacilli</taxon>
        <taxon>Bacillales</taxon>
        <taxon>Bacillaceae</taxon>
        <taxon>Compostibacillus</taxon>
    </lineage>
</organism>
<sequence>MNYNIETSLGENEQFSSFLQEKVKEFNNKHSEHHREIRKKGAIQPINIIVSDEEGRWLGGIHADIYWNWVEINYLWIRDDFRGKGLGSQLLERAEKLTKKLGARKALLTTFEFQSRSFYEIHGYQVAGEIKDYLPGSSYYTMVKTLS</sequence>
<gene>
    <name evidence="2" type="ORF">GCM10010978_29250</name>
</gene>
<proteinExistence type="predicted"/>
<comment type="caution">
    <text evidence="2">The sequence shown here is derived from an EMBL/GenBank/DDBJ whole genome shotgun (WGS) entry which is preliminary data.</text>
</comment>